<keyword evidence="2" id="KW-1185">Reference proteome</keyword>
<dbReference type="EMBL" id="JBBNAF010000007">
    <property type="protein sequence ID" value="KAK9127680.1"/>
    <property type="molecule type" value="Genomic_DNA"/>
</dbReference>
<organism evidence="1 2">
    <name type="scientific">Stephania yunnanensis</name>
    <dbReference type="NCBI Taxonomy" id="152371"/>
    <lineage>
        <taxon>Eukaryota</taxon>
        <taxon>Viridiplantae</taxon>
        <taxon>Streptophyta</taxon>
        <taxon>Embryophyta</taxon>
        <taxon>Tracheophyta</taxon>
        <taxon>Spermatophyta</taxon>
        <taxon>Magnoliopsida</taxon>
        <taxon>Ranunculales</taxon>
        <taxon>Menispermaceae</taxon>
        <taxon>Menispermoideae</taxon>
        <taxon>Cissampelideae</taxon>
        <taxon>Stephania</taxon>
    </lineage>
</organism>
<evidence type="ECO:0000313" key="2">
    <source>
        <dbReference type="Proteomes" id="UP001420932"/>
    </source>
</evidence>
<gene>
    <name evidence="1" type="ORF">Syun_016477</name>
</gene>
<evidence type="ECO:0000313" key="1">
    <source>
        <dbReference type="EMBL" id="KAK9127680.1"/>
    </source>
</evidence>
<comment type="caution">
    <text evidence="1">The sequence shown here is derived from an EMBL/GenBank/DDBJ whole genome shotgun (WGS) entry which is preliminary data.</text>
</comment>
<protein>
    <submittedName>
        <fullName evidence="1">Uncharacterized protein</fullName>
    </submittedName>
</protein>
<proteinExistence type="predicted"/>
<sequence>MATSERKKRFSEANKSGLAVVGIANRRHAPLSFVPFDSCAAASAPSIFSSLPHFIAIISRRKLSREITRNCRSPRLKPIPSLRMSSVIGAAQHFLCENSLPNSLSVFQTQTKQSPKTE</sequence>
<dbReference type="AlphaFoldDB" id="A0AAP0J6R1"/>
<accession>A0AAP0J6R1</accession>
<name>A0AAP0J6R1_9MAGN</name>
<dbReference type="Proteomes" id="UP001420932">
    <property type="component" value="Unassembled WGS sequence"/>
</dbReference>
<reference evidence="1 2" key="1">
    <citation type="submission" date="2024-01" db="EMBL/GenBank/DDBJ databases">
        <title>Genome assemblies of Stephania.</title>
        <authorList>
            <person name="Yang L."/>
        </authorList>
    </citation>
    <scope>NUCLEOTIDE SEQUENCE [LARGE SCALE GENOMIC DNA]</scope>
    <source>
        <strain evidence="1">YNDBR</strain>
        <tissue evidence="1">Leaf</tissue>
    </source>
</reference>